<feature type="chain" id="PRO_5001587098" evidence="3">
    <location>
        <begin position="21"/>
        <end position="682"/>
    </location>
</feature>
<feature type="signal peptide" evidence="3">
    <location>
        <begin position="1"/>
        <end position="20"/>
    </location>
</feature>
<keyword evidence="2" id="KW-0472">Membrane</keyword>
<dbReference type="PANTHER" id="PTHR33538:SF2">
    <property type="entry name" value="PROTEIN GAMETE EXPRESSED 1"/>
    <property type="match status" value="1"/>
</dbReference>
<feature type="transmembrane region" description="Helical" evidence="2">
    <location>
        <begin position="380"/>
        <end position="401"/>
    </location>
</feature>
<organism evidence="4 5">
    <name type="scientific">Plasmodium reichenowi</name>
    <dbReference type="NCBI Taxonomy" id="5854"/>
    <lineage>
        <taxon>Eukaryota</taxon>
        <taxon>Sar</taxon>
        <taxon>Alveolata</taxon>
        <taxon>Apicomplexa</taxon>
        <taxon>Aconoidasida</taxon>
        <taxon>Haemosporida</taxon>
        <taxon>Plasmodiidae</taxon>
        <taxon>Plasmodium</taxon>
        <taxon>Plasmodium (Laverania)</taxon>
    </lineage>
</organism>
<accession>A0A060RYF2</accession>
<proteinExistence type="predicted"/>
<protein>
    <submittedName>
        <fullName evidence="4">Nuclear fusion protein, putative</fullName>
    </submittedName>
</protein>
<evidence type="ECO:0000313" key="4">
    <source>
        <dbReference type="EMBL" id="CDO66418.1"/>
    </source>
</evidence>
<feature type="region of interest" description="Disordered" evidence="1">
    <location>
        <begin position="58"/>
        <end position="89"/>
    </location>
</feature>
<dbReference type="InterPro" id="IPR040346">
    <property type="entry name" value="GEX1/Brambleberry"/>
</dbReference>
<dbReference type="VEuPathDB" id="PlasmoDB:PRCDC_1362700"/>
<keyword evidence="2" id="KW-1133">Transmembrane helix</keyword>
<sequence>MLNLFVFLILFIIRFVVVRGSKYRYENNSELLIERIKRGKEALDDILKAKMKAEEEYQKNKKRIKNGNKNSYKNKKEDDKEEKDYDEDDNNNNIYVQEIKCYEYVLEQLNNLNVYNCNEINENNKSLLALAKTKCLFVKSIRSFPDENLGCILNPKKLNKLQLYLYNNNLFNEFSNPNFSRTLNLNELRKIEKIINPCYYENDQADENYVNLLNDISNIKEKQRNNYEHINYTYNNDMDNLDGTNYMSEKNNYLKRKLCENLKYKIVTNCTSNKNMSDTAFQIYHSELNHIDDICFYIQSNEWNKRTEENINRLAQTSLYISKQMTTNLENMKLIENAQIKQIENTNRFDNFLKGLKNDFSEIIQILLKIKYHHESITKFLRAFKMIVMYLLIIILVLFITSRSYAYSSRKKIISCVFFCYLTELLFKKIIVLFKRYILLNFNDHFISYSIKGIRYTFVIIGIKVFISSIISYKEPAKVIEEELKVIKKIVEKNSQKYQNKIKEIENGNNNILHNNIDQKTISIINLWSCFNENMDSLYEDDEDFNLSNYNSDDESSSSHTSLASENFTLNEMDEYNDDPIGIRIKTLHRKNRPIFFHYMPSPTNIKAYTENPISFTNMIEYNHNEIMRIKENRINNELVINDHKSYETLIIENDDQNETPNIYDLNKVEEKISKYYSLDSF</sequence>
<evidence type="ECO:0000256" key="1">
    <source>
        <dbReference type="SAM" id="MobiDB-lite"/>
    </source>
</evidence>
<feature type="compositionally biased region" description="Acidic residues" evidence="1">
    <location>
        <begin position="79"/>
        <end position="89"/>
    </location>
</feature>
<evidence type="ECO:0000313" key="5">
    <source>
        <dbReference type="Proteomes" id="UP000027581"/>
    </source>
</evidence>
<keyword evidence="5" id="KW-1185">Reference proteome</keyword>
<reference evidence="4" key="2">
    <citation type="submission" date="2014-05" db="EMBL/GenBank/DDBJ databases">
        <title>The genome sequences of chimpanzee malaria parasites reveal the path to human adaptation.</title>
        <authorList>
            <person name="Otto T.D."/>
            <person name="Rayner J.C."/>
            <person name="Boehme U."/>
            <person name="Pain A."/>
            <person name="Spottiswoode N."/>
            <person name="Sanders M."/>
            <person name="Quail M."/>
            <person name="Ollomo B."/>
            <person name="Renaud F."/>
            <person name="Thomas A.W."/>
            <person name="Prugnolle F."/>
            <person name="Conway D.J."/>
            <person name="Newbold C."/>
            <person name="Berriman M."/>
        </authorList>
    </citation>
    <scope>NUCLEOTIDE SEQUENCE [LARGE SCALE GENOMIC DNA]</scope>
    <source>
        <strain evidence="4">CDC</strain>
    </source>
</reference>
<dbReference type="PhylomeDB" id="A0A060RYF2"/>
<keyword evidence="3" id="KW-0732">Signal</keyword>
<dbReference type="VEuPathDB" id="PlasmoDB:PRG01_1366100"/>
<evidence type="ECO:0000256" key="3">
    <source>
        <dbReference type="SAM" id="SignalP"/>
    </source>
</evidence>
<dbReference type="PANTHER" id="PTHR33538">
    <property type="entry name" value="PROTEIN GAMETE EXPRESSED 1"/>
    <property type="match status" value="1"/>
</dbReference>
<reference evidence="4" key="1">
    <citation type="submission" date="2014-01" db="EMBL/GenBank/DDBJ databases">
        <authorList>
            <person name="Aslett M."/>
        </authorList>
    </citation>
    <scope>NUCLEOTIDE SEQUENCE</scope>
    <source>
        <strain evidence="4">CDC</strain>
    </source>
</reference>
<gene>
    <name evidence="4" type="primary">GEX1</name>
    <name evidence="4" type="ORF">PRCDC_1362700</name>
</gene>
<feature type="transmembrane region" description="Helical" evidence="2">
    <location>
        <begin position="413"/>
        <end position="434"/>
    </location>
</feature>
<feature type="transmembrane region" description="Helical" evidence="2">
    <location>
        <begin position="454"/>
        <end position="473"/>
    </location>
</feature>
<dbReference type="Proteomes" id="UP000027581">
    <property type="component" value="Unassembled WGS sequence"/>
</dbReference>
<keyword evidence="2" id="KW-0812">Transmembrane</keyword>
<evidence type="ECO:0000256" key="2">
    <source>
        <dbReference type="SAM" id="Phobius"/>
    </source>
</evidence>
<name>A0A060RYF2_PLARE</name>
<dbReference type="EMBL" id="HG810774">
    <property type="protein sequence ID" value="CDO66418.1"/>
    <property type="molecule type" value="Genomic_DNA"/>
</dbReference>
<dbReference type="AlphaFoldDB" id="A0A060RYF2"/>